<dbReference type="GO" id="GO:0005634">
    <property type="term" value="C:nucleus"/>
    <property type="evidence" value="ECO:0007669"/>
    <property type="project" value="UniProtKB-SubCell"/>
</dbReference>
<dbReference type="InterPro" id="IPR016197">
    <property type="entry name" value="Chromo-like_dom_sf"/>
</dbReference>
<comment type="subcellular location">
    <subcellularLocation>
        <location evidence="1">Nucleus</location>
    </subcellularLocation>
</comment>
<evidence type="ECO:0000256" key="1">
    <source>
        <dbReference type="ARBA" id="ARBA00004123"/>
    </source>
</evidence>
<gene>
    <name evidence="4" type="ORF">PHPALM_13114</name>
</gene>
<dbReference type="OrthoDB" id="6621683at2759"/>
<comment type="caution">
    <text evidence="4">The sequence shown here is derived from an EMBL/GenBank/DDBJ whole genome shotgun (WGS) entry which is preliminary data.</text>
</comment>
<dbReference type="SUPFAM" id="SSF54160">
    <property type="entry name" value="Chromo domain-like"/>
    <property type="match status" value="1"/>
</dbReference>
<dbReference type="SMART" id="SM00298">
    <property type="entry name" value="CHROMO"/>
    <property type="match status" value="1"/>
</dbReference>
<protein>
    <recommendedName>
        <fullName evidence="3">Chromo domain-containing protein</fullName>
    </recommendedName>
</protein>
<dbReference type="Pfam" id="PF00385">
    <property type="entry name" value="Chromo"/>
    <property type="match status" value="1"/>
</dbReference>
<dbReference type="Gene3D" id="2.40.50.40">
    <property type="match status" value="1"/>
</dbReference>
<sequence>MLAAPLSEGRTGIYRLKSKPFAKESAKWSTLVYEVVGLDGYRIQIRSKNGHTLYKFPNDIKRVNFAVTNTDADPGQIFEAEEILKHKKLRNGKYKYLVKWKGYEESSWEPQDNLRLINKNIMSTLEQAYHSQLKL</sequence>
<evidence type="ECO:0000256" key="2">
    <source>
        <dbReference type="ARBA" id="ARBA00023242"/>
    </source>
</evidence>
<keyword evidence="2" id="KW-0539">Nucleus</keyword>
<dbReference type="InterPro" id="IPR023780">
    <property type="entry name" value="Chromo_domain"/>
</dbReference>
<dbReference type="CDD" id="cd00024">
    <property type="entry name" value="CD_CSD"/>
    <property type="match status" value="1"/>
</dbReference>
<feature type="domain" description="Chromo" evidence="3">
    <location>
        <begin position="78"/>
        <end position="135"/>
    </location>
</feature>
<accession>A0A2P4XY30</accession>
<dbReference type="EMBL" id="NCKW01007017">
    <property type="protein sequence ID" value="POM70445.1"/>
    <property type="molecule type" value="Genomic_DNA"/>
</dbReference>
<proteinExistence type="predicted"/>
<dbReference type="PANTHER" id="PTHR22812">
    <property type="entry name" value="CHROMOBOX PROTEIN"/>
    <property type="match status" value="1"/>
</dbReference>
<name>A0A2P4XY30_9STRA</name>
<organism evidence="4 5">
    <name type="scientific">Phytophthora palmivora</name>
    <dbReference type="NCBI Taxonomy" id="4796"/>
    <lineage>
        <taxon>Eukaryota</taxon>
        <taxon>Sar</taxon>
        <taxon>Stramenopiles</taxon>
        <taxon>Oomycota</taxon>
        <taxon>Peronosporomycetes</taxon>
        <taxon>Peronosporales</taxon>
        <taxon>Peronosporaceae</taxon>
        <taxon>Phytophthora</taxon>
    </lineage>
</organism>
<dbReference type="InterPro" id="IPR051219">
    <property type="entry name" value="Heterochromatin_chromo-domain"/>
</dbReference>
<evidence type="ECO:0000313" key="4">
    <source>
        <dbReference type="EMBL" id="POM70445.1"/>
    </source>
</evidence>
<dbReference type="PROSITE" id="PS50013">
    <property type="entry name" value="CHROMO_2"/>
    <property type="match status" value="1"/>
</dbReference>
<dbReference type="InterPro" id="IPR000953">
    <property type="entry name" value="Chromo/chromo_shadow_dom"/>
</dbReference>
<evidence type="ECO:0000313" key="5">
    <source>
        <dbReference type="Proteomes" id="UP000237271"/>
    </source>
</evidence>
<keyword evidence="5" id="KW-1185">Reference proteome</keyword>
<reference evidence="4 5" key="1">
    <citation type="journal article" date="2017" name="Genome Biol. Evol.">
        <title>Phytophthora megakarya and P. palmivora, closely related causal agents of cacao black pod rot, underwent increases in genome sizes and gene numbers by different mechanisms.</title>
        <authorList>
            <person name="Ali S.S."/>
            <person name="Shao J."/>
            <person name="Lary D.J."/>
            <person name="Kronmiller B."/>
            <person name="Shen D."/>
            <person name="Strem M.D."/>
            <person name="Amoako-Attah I."/>
            <person name="Akrofi A.Y."/>
            <person name="Begoude B.A."/>
            <person name="Ten Hoopen G.M."/>
            <person name="Coulibaly K."/>
            <person name="Kebe B.I."/>
            <person name="Melnick R.L."/>
            <person name="Guiltinan M.J."/>
            <person name="Tyler B.M."/>
            <person name="Meinhardt L.W."/>
            <person name="Bailey B.A."/>
        </authorList>
    </citation>
    <scope>NUCLEOTIDE SEQUENCE [LARGE SCALE GENOMIC DNA]</scope>
    <source>
        <strain evidence="5">sbr112.9</strain>
    </source>
</reference>
<evidence type="ECO:0000259" key="3">
    <source>
        <dbReference type="PROSITE" id="PS50013"/>
    </source>
</evidence>
<dbReference type="AlphaFoldDB" id="A0A2P4XY30"/>
<dbReference type="Proteomes" id="UP000237271">
    <property type="component" value="Unassembled WGS sequence"/>
</dbReference>